<dbReference type="PANTHER" id="PTHR34309:SF10">
    <property type="entry name" value="SLR1406 PROTEIN"/>
    <property type="match status" value="1"/>
</dbReference>
<evidence type="ECO:0000313" key="1">
    <source>
        <dbReference type="EMBL" id="AMK59112.1"/>
    </source>
</evidence>
<sequence length="151" mass="15507">MITLHEETETHVAQAVISHHAALRAVHGALGEAERMGVRINVAVVDSAGHLAGFARMPGSFLMSIDMACKKAKSAAGLGIEPELAEQILAHEAARVREGLIPVADFTLIRGGLPIRIDGTLIGAIGVSGGSESQDVACAQAGVAAVIGEKQ</sequence>
<dbReference type="AlphaFoldDB" id="A0A126SZL4"/>
<reference evidence="1" key="1">
    <citation type="journal article" date="2016" name="Appl. Environ. Microbiol.">
        <title>Functional Metagenomics of a Biostimulated Petroleum-Contaminated Soil Reveals an Extraordinary Diversity of Extradiol Dioxygenases.</title>
        <authorList>
            <person name="Terron-Gonzalez L."/>
            <person name="Martin-Cabello G."/>
            <person name="Ferrer M."/>
            <person name="Santero E."/>
        </authorList>
    </citation>
    <scope>NUCLEOTIDE SEQUENCE</scope>
</reference>
<name>A0A126SZL4_9BACT</name>
<dbReference type="InterPro" id="IPR038084">
    <property type="entry name" value="PduO/GlcC-like_sf"/>
</dbReference>
<evidence type="ECO:0008006" key="2">
    <source>
        <dbReference type="Google" id="ProtNLM"/>
    </source>
</evidence>
<dbReference type="EMBL" id="KU144969">
    <property type="protein sequence ID" value="AMK59112.1"/>
    <property type="molecule type" value="Genomic_DNA"/>
</dbReference>
<protein>
    <recommendedName>
        <fullName evidence="2">Cobalamin adenosyltransferase</fullName>
    </recommendedName>
</protein>
<dbReference type="SUPFAM" id="SSF143744">
    <property type="entry name" value="GlcG-like"/>
    <property type="match status" value="1"/>
</dbReference>
<accession>A0A126SZL4</accession>
<dbReference type="InterPro" id="IPR005624">
    <property type="entry name" value="PduO/GlcC-like"/>
</dbReference>
<dbReference type="Gene3D" id="3.30.450.150">
    <property type="entry name" value="Haem-degrading domain"/>
    <property type="match status" value="1"/>
</dbReference>
<dbReference type="InterPro" id="IPR052517">
    <property type="entry name" value="GlcG_carb_metab_protein"/>
</dbReference>
<dbReference type="PANTHER" id="PTHR34309">
    <property type="entry name" value="SLR1406 PROTEIN"/>
    <property type="match status" value="1"/>
</dbReference>
<organism evidence="1">
    <name type="scientific">uncultured bacterium UPO41</name>
    <dbReference type="NCBI Taxonomy" id="1776966"/>
    <lineage>
        <taxon>Bacteria</taxon>
        <taxon>environmental samples</taxon>
    </lineage>
</organism>
<dbReference type="Pfam" id="PF03928">
    <property type="entry name" value="HbpS-like"/>
    <property type="match status" value="1"/>
</dbReference>
<proteinExistence type="predicted"/>